<feature type="transmembrane region" description="Helical" evidence="5">
    <location>
        <begin position="301"/>
        <end position="318"/>
    </location>
</feature>
<evidence type="ECO:0000256" key="2">
    <source>
        <dbReference type="ARBA" id="ARBA00022692"/>
    </source>
</evidence>
<feature type="transmembrane region" description="Helical" evidence="5">
    <location>
        <begin position="417"/>
        <end position="435"/>
    </location>
</feature>
<dbReference type="RefSeq" id="WP_139938510.1">
    <property type="nucleotide sequence ID" value="NZ_JBHSYP010000022.1"/>
</dbReference>
<keyword evidence="4 5" id="KW-0472">Membrane</keyword>
<dbReference type="EMBL" id="VFIY01000004">
    <property type="protein sequence ID" value="TPD63200.1"/>
    <property type="molecule type" value="Genomic_DNA"/>
</dbReference>
<evidence type="ECO:0000256" key="4">
    <source>
        <dbReference type="ARBA" id="ARBA00023136"/>
    </source>
</evidence>
<evidence type="ECO:0000313" key="7">
    <source>
        <dbReference type="EMBL" id="TPD63200.1"/>
    </source>
</evidence>
<dbReference type="PANTHER" id="PTHR23508:SF10">
    <property type="entry name" value="CARBOXYLIC ACID TRANSPORTER PROTEIN HOMOLOG"/>
    <property type="match status" value="1"/>
</dbReference>
<feature type="domain" description="Major facilitator superfamily (MFS) profile" evidence="6">
    <location>
        <begin position="23"/>
        <end position="437"/>
    </location>
</feature>
<dbReference type="PANTHER" id="PTHR23508">
    <property type="entry name" value="CARBOXYLIC ACID TRANSPORTER PROTEIN HOMOLOG"/>
    <property type="match status" value="1"/>
</dbReference>
<dbReference type="PROSITE" id="PS50850">
    <property type="entry name" value="MFS"/>
    <property type="match status" value="1"/>
</dbReference>
<evidence type="ECO:0000313" key="8">
    <source>
        <dbReference type="Proteomes" id="UP000319148"/>
    </source>
</evidence>
<proteinExistence type="predicted"/>
<evidence type="ECO:0000256" key="1">
    <source>
        <dbReference type="ARBA" id="ARBA00004141"/>
    </source>
</evidence>
<dbReference type="PROSITE" id="PS00217">
    <property type="entry name" value="SUGAR_TRANSPORT_2"/>
    <property type="match status" value="1"/>
</dbReference>
<feature type="transmembrane region" description="Helical" evidence="5">
    <location>
        <begin position="385"/>
        <end position="405"/>
    </location>
</feature>
<name>A0A501PRP0_9PROT</name>
<feature type="transmembrane region" description="Helical" evidence="5">
    <location>
        <begin position="147"/>
        <end position="167"/>
    </location>
</feature>
<reference evidence="8" key="1">
    <citation type="submission" date="2019-06" db="EMBL/GenBank/DDBJ databases">
        <title>The complete genome of Emcibacter congregatus ZYLT.</title>
        <authorList>
            <person name="Zhao Z."/>
        </authorList>
    </citation>
    <scope>NUCLEOTIDE SEQUENCE [LARGE SCALE GENOMIC DNA]</scope>
    <source>
        <strain evidence="8">MCCC 1A06723</strain>
    </source>
</reference>
<feature type="transmembrane region" description="Helical" evidence="5">
    <location>
        <begin position="261"/>
        <end position="281"/>
    </location>
</feature>
<keyword evidence="8" id="KW-1185">Reference proteome</keyword>
<comment type="caution">
    <text evidence="7">The sequence shown here is derived from an EMBL/GenBank/DDBJ whole genome shotgun (WGS) entry which is preliminary data.</text>
</comment>
<dbReference type="SUPFAM" id="SSF103473">
    <property type="entry name" value="MFS general substrate transporter"/>
    <property type="match status" value="1"/>
</dbReference>
<comment type="subcellular location">
    <subcellularLocation>
        <location evidence="1">Membrane</location>
        <topology evidence="1">Multi-pass membrane protein</topology>
    </subcellularLocation>
</comment>
<dbReference type="PROSITE" id="PS00216">
    <property type="entry name" value="SUGAR_TRANSPORT_1"/>
    <property type="match status" value="1"/>
</dbReference>
<feature type="transmembrane region" description="Helical" evidence="5">
    <location>
        <begin position="348"/>
        <end position="373"/>
    </location>
</feature>
<dbReference type="Pfam" id="PF07690">
    <property type="entry name" value="MFS_1"/>
    <property type="match status" value="1"/>
</dbReference>
<feature type="transmembrane region" description="Helical" evidence="5">
    <location>
        <begin position="179"/>
        <end position="198"/>
    </location>
</feature>
<gene>
    <name evidence="7" type="ORF">FIV46_03760</name>
</gene>
<dbReference type="Gene3D" id="1.20.1250.20">
    <property type="entry name" value="MFS general substrate transporter like domains"/>
    <property type="match status" value="1"/>
</dbReference>
<dbReference type="GO" id="GO:0046943">
    <property type="term" value="F:carboxylic acid transmembrane transporter activity"/>
    <property type="evidence" value="ECO:0007669"/>
    <property type="project" value="TreeGrafter"/>
</dbReference>
<organism evidence="7 8">
    <name type="scientific">Emcibacter nanhaiensis</name>
    <dbReference type="NCBI Taxonomy" id="1505037"/>
    <lineage>
        <taxon>Bacteria</taxon>
        <taxon>Pseudomonadati</taxon>
        <taxon>Pseudomonadota</taxon>
        <taxon>Alphaproteobacteria</taxon>
        <taxon>Emcibacterales</taxon>
        <taxon>Emcibacteraceae</taxon>
        <taxon>Emcibacter</taxon>
    </lineage>
</organism>
<dbReference type="InterPro" id="IPR020846">
    <property type="entry name" value="MFS_dom"/>
</dbReference>
<evidence type="ECO:0000256" key="5">
    <source>
        <dbReference type="SAM" id="Phobius"/>
    </source>
</evidence>
<dbReference type="InterPro" id="IPR005829">
    <property type="entry name" value="Sugar_transporter_CS"/>
</dbReference>
<dbReference type="InterPro" id="IPR036259">
    <property type="entry name" value="MFS_trans_sf"/>
</dbReference>
<sequence length="437" mass="46580">MSEANIIRERIDNGPVTPTMLLVVGIGFMLSLVDGFDVIAMSVSAPYLSSEWGVTRAELGPIFSAALIGMALGAATLAPFADKYGRRFILLLATLVIGISMIVTGLLPKSILLLVIVRFIAGLGVGVIFANAATIASEFAPARYKHIAVTTAIMGYASGATVVGPVANMIIPTQGWEMVFIYGGIATLAMGAFIHLTMPESVDYLASRPDNRDANLLKINKILARLKREPIAALPAHPETPHLKAASVKSILNEEFRGQTLALWTTYFMGFMTLYFLLSWIPTLFVDSGYERSAGIDALSYFNLGAVVGIIAIGLIATKIKLAKPIALFFLGGALFLIYIYVGHPKALFALNVLIFIVGFLLQGAFTALYALAAHIYPTKVRATGVGWGAGLGRVGAIVAPVIAGLLTSTGWTMHDLFLLFSVPLIVAAAMVARFKV</sequence>
<dbReference type="GO" id="GO:0005886">
    <property type="term" value="C:plasma membrane"/>
    <property type="evidence" value="ECO:0007669"/>
    <property type="project" value="TreeGrafter"/>
</dbReference>
<keyword evidence="2 5" id="KW-0812">Transmembrane</keyword>
<dbReference type="Proteomes" id="UP000319148">
    <property type="component" value="Unassembled WGS sequence"/>
</dbReference>
<dbReference type="InterPro" id="IPR011701">
    <property type="entry name" value="MFS"/>
</dbReference>
<evidence type="ECO:0000259" key="6">
    <source>
        <dbReference type="PROSITE" id="PS50850"/>
    </source>
</evidence>
<accession>A0A501PRP0</accession>
<dbReference type="AlphaFoldDB" id="A0A501PRP0"/>
<dbReference type="CDD" id="cd17365">
    <property type="entry name" value="MFS_PcaK_like"/>
    <property type="match status" value="1"/>
</dbReference>
<feature type="transmembrane region" description="Helical" evidence="5">
    <location>
        <begin position="113"/>
        <end position="135"/>
    </location>
</feature>
<evidence type="ECO:0000256" key="3">
    <source>
        <dbReference type="ARBA" id="ARBA00022989"/>
    </source>
</evidence>
<dbReference type="OrthoDB" id="9784658at2"/>
<feature type="transmembrane region" description="Helical" evidence="5">
    <location>
        <begin position="325"/>
        <end position="342"/>
    </location>
</feature>
<feature type="transmembrane region" description="Helical" evidence="5">
    <location>
        <begin position="21"/>
        <end position="42"/>
    </location>
</feature>
<protein>
    <submittedName>
        <fullName evidence="7">MFS transporter</fullName>
    </submittedName>
</protein>
<feature type="transmembrane region" description="Helical" evidence="5">
    <location>
        <begin position="62"/>
        <end position="81"/>
    </location>
</feature>
<keyword evidence="3 5" id="KW-1133">Transmembrane helix</keyword>
<feature type="transmembrane region" description="Helical" evidence="5">
    <location>
        <begin position="88"/>
        <end position="107"/>
    </location>
</feature>